<evidence type="ECO:0000256" key="4">
    <source>
        <dbReference type="ARBA" id="ARBA00022982"/>
    </source>
</evidence>
<dbReference type="Gene3D" id="3.30.70.20">
    <property type="match status" value="1"/>
</dbReference>
<dbReference type="PANTHER" id="PTHR36923:SF3">
    <property type="entry name" value="FERREDOXIN"/>
    <property type="match status" value="1"/>
</dbReference>
<evidence type="ECO:0000256" key="2">
    <source>
        <dbReference type="ARBA" id="ARBA00022448"/>
    </source>
</evidence>
<dbReference type="PANTHER" id="PTHR36923">
    <property type="entry name" value="FERREDOXIN"/>
    <property type="match status" value="1"/>
</dbReference>
<dbReference type="PRINTS" id="PR00352">
    <property type="entry name" value="3FE4SFRDOXIN"/>
</dbReference>
<keyword evidence="11" id="KW-1185">Reference proteome</keyword>
<dbReference type="SUPFAM" id="SSF54862">
    <property type="entry name" value="4Fe-4S ferredoxins"/>
    <property type="match status" value="1"/>
</dbReference>
<dbReference type="Pfam" id="PF13370">
    <property type="entry name" value="Fer4_13"/>
    <property type="match status" value="1"/>
</dbReference>
<keyword evidence="4 8" id="KW-0249">Electron transport</keyword>
<dbReference type="InterPro" id="IPR001080">
    <property type="entry name" value="3Fe4S_ferredoxin"/>
</dbReference>
<keyword evidence="6 8" id="KW-0411">Iron-sulfur</keyword>
<keyword evidence="3 8" id="KW-0479">Metal-binding</keyword>
<evidence type="ECO:0000313" key="10">
    <source>
        <dbReference type="EMBL" id="NMH98209.1"/>
    </source>
</evidence>
<keyword evidence="2 8" id="KW-0813">Transport</keyword>
<dbReference type="PROSITE" id="PS51379">
    <property type="entry name" value="4FE4S_FER_2"/>
    <property type="match status" value="1"/>
</dbReference>
<dbReference type="RefSeq" id="WP_169381658.1">
    <property type="nucleotide sequence ID" value="NZ_JAAXLA010000020.1"/>
</dbReference>
<feature type="domain" description="4Fe-4S ferredoxin-type" evidence="9">
    <location>
        <begin position="1"/>
        <end position="29"/>
    </location>
</feature>
<dbReference type="InterPro" id="IPR017896">
    <property type="entry name" value="4Fe4S_Fe-S-bd"/>
</dbReference>
<protein>
    <recommendedName>
        <fullName evidence="8">Ferredoxin</fullName>
    </recommendedName>
</protein>
<evidence type="ECO:0000256" key="8">
    <source>
        <dbReference type="RuleBase" id="RU368020"/>
    </source>
</evidence>
<accession>A0ABX1SD66</accession>
<sequence length="63" mass="6637">MKVSSVPDRCCGSGVCVEIAPEVFDLDDDGFVQVLAEAPAPEHESATRDAATRCPTMAIVVDD</sequence>
<comment type="function">
    <text evidence="8">Ferredoxins are iron-sulfur proteins that transfer electrons in a wide variety of metabolic reactions.</text>
</comment>
<proteinExistence type="predicted"/>
<comment type="caution">
    <text evidence="10">The sequence shown here is derived from an EMBL/GenBank/DDBJ whole genome shotgun (WGS) entry which is preliminary data.</text>
</comment>
<evidence type="ECO:0000259" key="9">
    <source>
        <dbReference type="PROSITE" id="PS51379"/>
    </source>
</evidence>
<dbReference type="Proteomes" id="UP000820669">
    <property type="component" value="Unassembled WGS sequence"/>
</dbReference>
<gene>
    <name evidence="10" type="ORF">HF526_12940</name>
</gene>
<evidence type="ECO:0000256" key="7">
    <source>
        <dbReference type="ARBA" id="ARBA00023291"/>
    </source>
</evidence>
<keyword evidence="5 8" id="KW-0408">Iron</keyword>
<organism evidence="10 11">
    <name type="scientific">Pseudonocardia acidicola</name>
    <dbReference type="NCBI Taxonomy" id="2724939"/>
    <lineage>
        <taxon>Bacteria</taxon>
        <taxon>Bacillati</taxon>
        <taxon>Actinomycetota</taxon>
        <taxon>Actinomycetes</taxon>
        <taxon>Pseudonocardiales</taxon>
        <taxon>Pseudonocardiaceae</taxon>
        <taxon>Pseudonocardia</taxon>
    </lineage>
</organism>
<evidence type="ECO:0000256" key="5">
    <source>
        <dbReference type="ARBA" id="ARBA00023004"/>
    </source>
</evidence>
<keyword evidence="7" id="KW-0003">3Fe-4S</keyword>
<reference evidence="10 11" key="1">
    <citation type="submission" date="2020-04" db="EMBL/GenBank/DDBJ databases">
        <authorList>
            <person name="Klaysubun C."/>
            <person name="Duangmal K."/>
            <person name="Lipun K."/>
        </authorList>
    </citation>
    <scope>NUCLEOTIDE SEQUENCE [LARGE SCALE GENOMIC DNA]</scope>
    <source>
        <strain evidence="10 11">K10HN5</strain>
    </source>
</reference>
<comment type="cofactor">
    <cofactor evidence="1">
        <name>[3Fe-4S] cluster</name>
        <dbReference type="ChEBI" id="CHEBI:21137"/>
    </cofactor>
</comment>
<dbReference type="InterPro" id="IPR051269">
    <property type="entry name" value="Fe-S_cluster_ET"/>
</dbReference>
<name>A0ABX1SD66_9PSEU</name>
<dbReference type="EMBL" id="JAAXLA010000020">
    <property type="protein sequence ID" value="NMH98209.1"/>
    <property type="molecule type" value="Genomic_DNA"/>
</dbReference>
<evidence type="ECO:0000256" key="3">
    <source>
        <dbReference type="ARBA" id="ARBA00022723"/>
    </source>
</evidence>
<evidence type="ECO:0000313" key="11">
    <source>
        <dbReference type="Proteomes" id="UP000820669"/>
    </source>
</evidence>
<evidence type="ECO:0000256" key="6">
    <source>
        <dbReference type="ARBA" id="ARBA00023014"/>
    </source>
</evidence>
<evidence type="ECO:0000256" key="1">
    <source>
        <dbReference type="ARBA" id="ARBA00001927"/>
    </source>
</evidence>